<proteinExistence type="predicted"/>
<keyword evidence="1" id="KW-0677">Repeat</keyword>
<sequence>MSATMTKASASKKRSAPDDRGAPRKKQHLDHSAKPKNLTSKAKSASAKPKSHDRPSPSTKKTRSKPVTSTELVEDDDDEEEWTSEDDAGDPMDEGANGGEDATGESAQNKQSAREAHQQQRAVQAERKAAKPHSALLAEAKQVWRLAHQKNITKTERTQHVDQLMSIVRGHVQEVVLKHDASRIIQTLVKHGSPAQRDEVAAELKGKYKELVQSRYSKFLVGKLVRYSSTHRSAILAEFKGHVVRLLLHREASQIVADAYELWANAADRAMLVRDFYGKEAALFSAQTPTGLKGILNGADDEKRKRILTGVREQLELVFNNSEKGTVVSHSIVHHALLEYLEATHDLAKEDDREKFRREMFDVCQELLAEMVHTKDGSRAVREFLAEGTAKDRKQIVKCLKPHVERIAKDEEAQLVLLAALDIIDDTKLTAKSLVVPLVASPETVNTLAESSTGRRSLYGLLVPRNTRHFTPALIVNLASTDAARDRTSKKDVQTRRDEIRSAASPGLVEWAAKYAAEAVADPGRALLLLEVMLEADGDKSAAIDALLAIPLDAPAEGPHPAARLFKTLLQGGHFSRASNSVVKSPRWDAIGFARKLGRDRARQLGAFVLAELCERVREDGTDQEQRDLAISFDKAECKRIEASGEKGSAVLLEKVMALKAGV</sequence>
<gene>
    <name evidence="5" type="ORF">EXIGLDRAFT_736959</name>
</gene>
<dbReference type="FunCoup" id="A0A165J7Z3">
    <property type="interactions" value="633"/>
</dbReference>
<reference evidence="5 6" key="1">
    <citation type="journal article" date="2016" name="Mol. Biol. Evol.">
        <title>Comparative Genomics of Early-Diverging Mushroom-Forming Fungi Provides Insights into the Origins of Lignocellulose Decay Capabilities.</title>
        <authorList>
            <person name="Nagy L.G."/>
            <person name="Riley R."/>
            <person name="Tritt A."/>
            <person name="Adam C."/>
            <person name="Daum C."/>
            <person name="Floudas D."/>
            <person name="Sun H."/>
            <person name="Yadav J.S."/>
            <person name="Pangilinan J."/>
            <person name="Larsson K.H."/>
            <person name="Matsuura K."/>
            <person name="Barry K."/>
            <person name="Labutti K."/>
            <person name="Kuo R."/>
            <person name="Ohm R.A."/>
            <person name="Bhattacharya S.S."/>
            <person name="Shirouzu T."/>
            <person name="Yoshinaga Y."/>
            <person name="Martin F.M."/>
            <person name="Grigoriev I.V."/>
            <person name="Hibbett D.S."/>
        </authorList>
    </citation>
    <scope>NUCLEOTIDE SEQUENCE [LARGE SCALE GENOMIC DNA]</scope>
    <source>
        <strain evidence="5 6">HHB12029</strain>
    </source>
</reference>
<dbReference type="InterPro" id="IPR011989">
    <property type="entry name" value="ARM-like"/>
</dbReference>
<dbReference type="AlphaFoldDB" id="A0A165J7Z3"/>
<dbReference type="InterPro" id="IPR033133">
    <property type="entry name" value="PUM-HD"/>
</dbReference>
<keyword evidence="2" id="KW-0694">RNA-binding</keyword>
<dbReference type="PROSITE" id="PS50303">
    <property type="entry name" value="PUM_HD"/>
    <property type="match status" value="1"/>
</dbReference>
<dbReference type="SMART" id="SM00025">
    <property type="entry name" value="Pumilio"/>
    <property type="match status" value="5"/>
</dbReference>
<dbReference type="InParanoid" id="A0A165J7Z3"/>
<dbReference type="EMBL" id="KV425972">
    <property type="protein sequence ID" value="KZV94457.1"/>
    <property type="molecule type" value="Genomic_DNA"/>
</dbReference>
<evidence type="ECO:0000256" key="1">
    <source>
        <dbReference type="ARBA" id="ARBA00022737"/>
    </source>
</evidence>
<feature type="compositionally biased region" description="Acidic residues" evidence="3">
    <location>
        <begin position="72"/>
        <end position="93"/>
    </location>
</feature>
<accession>A0A165J7Z3</accession>
<organism evidence="5 6">
    <name type="scientific">Exidia glandulosa HHB12029</name>
    <dbReference type="NCBI Taxonomy" id="1314781"/>
    <lineage>
        <taxon>Eukaryota</taxon>
        <taxon>Fungi</taxon>
        <taxon>Dikarya</taxon>
        <taxon>Basidiomycota</taxon>
        <taxon>Agaricomycotina</taxon>
        <taxon>Agaricomycetes</taxon>
        <taxon>Auriculariales</taxon>
        <taxon>Exidiaceae</taxon>
        <taxon>Exidia</taxon>
    </lineage>
</organism>
<feature type="compositionally biased region" description="Basic and acidic residues" evidence="3">
    <location>
        <begin position="112"/>
        <end position="129"/>
    </location>
</feature>
<name>A0A165J7Z3_EXIGL</name>
<dbReference type="Gene3D" id="1.25.10.10">
    <property type="entry name" value="Leucine-rich Repeat Variant"/>
    <property type="match status" value="1"/>
</dbReference>
<dbReference type="STRING" id="1314781.A0A165J7Z3"/>
<feature type="region of interest" description="Disordered" evidence="3">
    <location>
        <begin position="1"/>
        <end position="133"/>
    </location>
</feature>
<evidence type="ECO:0000313" key="6">
    <source>
        <dbReference type="Proteomes" id="UP000077266"/>
    </source>
</evidence>
<feature type="domain" description="PUM-HD" evidence="4">
    <location>
        <begin position="145"/>
        <end position="504"/>
    </location>
</feature>
<dbReference type="PANTHER" id="PTHR13389">
    <property type="entry name" value="PUMILIO HOMOLOG 3"/>
    <property type="match status" value="1"/>
</dbReference>
<evidence type="ECO:0000313" key="5">
    <source>
        <dbReference type="EMBL" id="KZV94457.1"/>
    </source>
</evidence>
<protein>
    <submittedName>
        <fullName evidence="5">ARM repeat-containing protein</fullName>
    </submittedName>
</protein>
<dbReference type="InterPro" id="IPR001313">
    <property type="entry name" value="Pumilio_RNA-bd_rpt"/>
</dbReference>
<dbReference type="OrthoDB" id="497380at2759"/>
<dbReference type="InterPro" id="IPR012959">
    <property type="entry name" value="CPL_dom"/>
</dbReference>
<dbReference type="Pfam" id="PF08144">
    <property type="entry name" value="CPL"/>
    <property type="match status" value="1"/>
</dbReference>
<dbReference type="GO" id="GO:0006417">
    <property type="term" value="P:regulation of translation"/>
    <property type="evidence" value="ECO:0007669"/>
    <property type="project" value="TreeGrafter"/>
</dbReference>
<dbReference type="SUPFAM" id="SSF48371">
    <property type="entry name" value="ARM repeat"/>
    <property type="match status" value="1"/>
</dbReference>
<dbReference type="Proteomes" id="UP000077266">
    <property type="component" value="Unassembled WGS sequence"/>
</dbReference>
<evidence type="ECO:0000256" key="2">
    <source>
        <dbReference type="ARBA" id="ARBA00022884"/>
    </source>
</evidence>
<dbReference type="GO" id="GO:0003729">
    <property type="term" value="F:mRNA binding"/>
    <property type="evidence" value="ECO:0007669"/>
    <property type="project" value="TreeGrafter"/>
</dbReference>
<keyword evidence="6" id="KW-1185">Reference proteome</keyword>
<dbReference type="PANTHER" id="PTHR13389:SF0">
    <property type="entry name" value="PUMILIO HOMOLOG 3"/>
    <property type="match status" value="1"/>
</dbReference>
<evidence type="ECO:0000256" key="3">
    <source>
        <dbReference type="SAM" id="MobiDB-lite"/>
    </source>
</evidence>
<dbReference type="GO" id="GO:0005730">
    <property type="term" value="C:nucleolus"/>
    <property type="evidence" value="ECO:0007669"/>
    <property type="project" value="TreeGrafter"/>
</dbReference>
<dbReference type="InterPro" id="IPR016024">
    <property type="entry name" value="ARM-type_fold"/>
</dbReference>
<dbReference type="InterPro" id="IPR040059">
    <property type="entry name" value="PUM3"/>
</dbReference>
<evidence type="ECO:0000259" key="4">
    <source>
        <dbReference type="PROSITE" id="PS50303"/>
    </source>
</evidence>